<reference evidence="15 16" key="1">
    <citation type="journal article" date="2014" name="Int. J. Syst. Evol. Microbiol.">
        <title>Complete genome sequence of Corynebacterium casei LMG S-19264T (=DSM 44701T), isolated from a smear-ripened cheese.</title>
        <authorList>
            <consortium name="US DOE Joint Genome Institute (JGI-PGF)"/>
            <person name="Walter F."/>
            <person name="Albersmeier A."/>
            <person name="Kalinowski J."/>
            <person name="Ruckert C."/>
        </authorList>
    </citation>
    <scope>NUCLEOTIDE SEQUENCE [LARGE SCALE GENOMIC DNA]</scope>
    <source>
        <strain evidence="15 16">KCTC 23968</strain>
    </source>
</reference>
<evidence type="ECO:0000256" key="7">
    <source>
        <dbReference type="ARBA" id="ARBA00022962"/>
    </source>
</evidence>
<dbReference type="Pfam" id="PF00117">
    <property type="entry name" value="GATase"/>
    <property type="match status" value="1"/>
</dbReference>
<comment type="catalytic activity">
    <reaction evidence="10 12">
        <text>5-[(5-phospho-1-deoxy-D-ribulos-1-ylimino)methylamino]-1-(5-phospho-beta-D-ribosyl)imidazole-4-carboxamide + L-glutamine = D-erythro-1-(imidazol-4-yl)glycerol 3-phosphate + 5-amino-1-(5-phospho-beta-D-ribosyl)imidazole-4-carboxamide + L-glutamate + H(+)</text>
        <dbReference type="Rhea" id="RHEA:24793"/>
        <dbReference type="ChEBI" id="CHEBI:15378"/>
        <dbReference type="ChEBI" id="CHEBI:29985"/>
        <dbReference type="ChEBI" id="CHEBI:58278"/>
        <dbReference type="ChEBI" id="CHEBI:58359"/>
        <dbReference type="ChEBI" id="CHEBI:58475"/>
        <dbReference type="ChEBI" id="CHEBI:58525"/>
        <dbReference type="EC" id="4.3.2.10"/>
    </reaction>
</comment>
<dbReference type="PROSITE" id="PS51273">
    <property type="entry name" value="GATASE_TYPE_1"/>
    <property type="match status" value="1"/>
</dbReference>
<comment type="subunit">
    <text evidence="3 12">Heterodimer of HisH and HisF.</text>
</comment>
<dbReference type="SUPFAM" id="SSF52317">
    <property type="entry name" value="Class I glutamine amidotransferase-like"/>
    <property type="match status" value="1"/>
</dbReference>
<sequence>MSLVIVDTGCANLASVQYAFERLGIEPLVSDDPVTILSAERVVLPGVGSAPFAMRGIHAKGLGPVLQSLKQPVIGICLGMQLLYETLEEGGETVEGLGLIPGTIEKLQTGDLPAPHMGWNTLQTVKQDPLLNGISDGDYAYFVHSYAAFVSDSTLMTAEYGSAFTAITRSKNVWGCQFHPERSSKTGALILKNFLDINL</sequence>
<gene>
    <name evidence="12 15" type="primary">hisH</name>
    <name evidence="15" type="ORF">GCM10011309_05540</name>
</gene>
<comment type="caution">
    <text evidence="15">The sequence shown here is derived from an EMBL/GenBank/DDBJ whole genome shotgun (WGS) entry which is preliminary data.</text>
</comment>
<evidence type="ECO:0000256" key="12">
    <source>
        <dbReference type="HAMAP-Rule" id="MF_00278"/>
    </source>
</evidence>
<keyword evidence="16" id="KW-1185">Reference proteome</keyword>
<dbReference type="GO" id="GO:0016829">
    <property type="term" value="F:lyase activity"/>
    <property type="evidence" value="ECO:0007669"/>
    <property type="project" value="UniProtKB-KW"/>
</dbReference>
<keyword evidence="6 12" id="KW-0378">Hydrolase</keyword>
<dbReference type="InterPro" id="IPR010139">
    <property type="entry name" value="Imidazole-glycPsynth_HisH"/>
</dbReference>
<evidence type="ECO:0000256" key="1">
    <source>
        <dbReference type="ARBA" id="ARBA00004496"/>
    </source>
</evidence>
<keyword evidence="8 12" id="KW-0368">Histidine biosynthesis</keyword>
<dbReference type="PANTHER" id="PTHR42701">
    <property type="entry name" value="IMIDAZOLE GLYCEROL PHOSPHATE SYNTHASE SUBUNIT HISH"/>
    <property type="match status" value="1"/>
</dbReference>
<evidence type="ECO:0000313" key="16">
    <source>
        <dbReference type="Proteomes" id="UP000600865"/>
    </source>
</evidence>
<dbReference type="CDD" id="cd01748">
    <property type="entry name" value="GATase1_IGP_Synthase"/>
    <property type="match status" value="1"/>
</dbReference>
<keyword evidence="4 12" id="KW-0963">Cytoplasm</keyword>
<dbReference type="GO" id="GO:0005737">
    <property type="term" value="C:cytoplasm"/>
    <property type="evidence" value="ECO:0007669"/>
    <property type="project" value="UniProtKB-SubCell"/>
</dbReference>
<comment type="catalytic activity">
    <reaction evidence="11 12">
        <text>L-glutamine + H2O = L-glutamate + NH4(+)</text>
        <dbReference type="Rhea" id="RHEA:15889"/>
        <dbReference type="ChEBI" id="CHEBI:15377"/>
        <dbReference type="ChEBI" id="CHEBI:28938"/>
        <dbReference type="ChEBI" id="CHEBI:29985"/>
        <dbReference type="ChEBI" id="CHEBI:58359"/>
        <dbReference type="EC" id="3.5.1.2"/>
    </reaction>
</comment>
<evidence type="ECO:0000256" key="9">
    <source>
        <dbReference type="ARBA" id="ARBA00023239"/>
    </source>
</evidence>
<keyword evidence="7 12" id="KW-0315">Glutamine amidotransferase</keyword>
<dbReference type="GO" id="GO:0004359">
    <property type="term" value="F:glutaminase activity"/>
    <property type="evidence" value="ECO:0007669"/>
    <property type="project" value="UniProtKB-EC"/>
</dbReference>
<dbReference type="Gene3D" id="3.40.50.880">
    <property type="match status" value="1"/>
</dbReference>
<dbReference type="HAMAP" id="MF_00278">
    <property type="entry name" value="HisH"/>
    <property type="match status" value="1"/>
</dbReference>
<comment type="function">
    <text evidence="12">IGPS catalyzes the conversion of PRFAR and glutamine to IGP, AICAR and glutamate. The HisH subunit catalyzes the hydrolysis of glutamine to glutamate and ammonia as part of the synthesis of IGP and AICAR. The resulting ammonia molecule is channeled to the active site of HisF.</text>
</comment>
<dbReference type="PIRSF" id="PIRSF000495">
    <property type="entry name" value="Amidotransf_hisH"/>
    <property type="match status" value="1"/>
</dbReference>
<accession>A0A918KDH3</accession>
<keyword evidence="9 12" id="KW-0456">Lyase</keyword>
<evidence type="ECO:0000256" key="3">
    <source>
        <dbReference type="ARBA" id="ARBA00011152"/>
    </source>
</evidence>
<evidence type="ECO:0000256" key="2">
    <source>
        <dbReference type="ARBA" id="ARBA00005091"/>
    </source>
</evidence>
<dbReference type="PANTHER" id="PTHR42701:SF1">
    <property type="entry name" value="IMIDAZOLE GLYCEROL PHOSPHATE SYNTHASE SUBUNIT HISH"/>
    <property type="match status" value="1"/>
</dbReference>
<dbReference type="AlphaFoldDB" id="A0A918KDH3"/>
<comment type="pathway">
    <text evidence="2 12">Amino-acid biosynthesis; L-histidine biosynthesis; L-histidine from 5-phospho-alpha-D-ribose 1-diphosphate: step 5/9.</text>
</comment>
<feature type="domain" description="Glutamine amidotransferase" evidence="14">
    <location>
        <begin position="39"/>
        <end position="195"/>
    </location>
</feature>
<evidence type="ECO:0000256" key="5">
    <source>
        <dbReference type="ARBA" id="ARBA00022605"/>
    </source>
</evidence>
<evidence type="ECO:0000256" key="10">
    <source>
        <dbReference type="ARBA" id="ARBA00047838"/>
    </source>
</evidence>
<dbReference type="GO" id="GO:0000105">
    <property type="term" value="P:L-histidine biosynthetic process"/>
    <property type="evidence" value="ECO:0007669"/>
    <property type="project" value="UniProtKB-UniRule"/>
</dbReference>
<evidence type="ECO:0000256" key="11">
    <source>
        <dbReference type="ARBA" id="ARBA00049534"/>
    </source>
</evidence>
<comment type="subcellular location">
    <subcellularLocation>
        <location evidence="1 12">Cytoplasm</location>
    </subcellularLocation>
</comment>
<organism evidence="15 16">
    <name type="scientific">Litorimonas cladophorae</name>
    <dbReference type="NCBI Taxonomy" id="1220491"/>
    <lineage>
        <taxon>Bacteria</taxon>
        <taxon>Pseudomonadati</taxon>
        <taxon>Pseudomonadota</taxon>
        <taxon>Alphaproteobacteria</taxon>
        <taxon>Maricaulales</taxon>
        <taxon>Robiginitomaculaceae</taxon>
    </lineage>
</organism>
<evidence type="ECO:0000256" key="4">
    <source>
        <dbReference type="ARBA" id="ARBA00022490"/>
    </source>
</evidence>
<evidence type="ECO:0000256" key="13">
    <source>
        <dbReference type="PIRSR" id="PIRSR000495-1"/>
    </source>
</evidence>
<dbReference type="Proteomes" id="UP000600865">
    <property type="component" value="Unassembled WGS sequence"/>
</dbReference>
<dbReference type="EC" id="3.5.1.2" evidence="12"/>
<feature type="active site" evidence="12 13">
    <location>
        <position position="181"/>
    </location>
</feature>
<evidence type="ECO:0000256" key="6">
    <source>
        <dbReference type="ARBA" id="ARBA00022801"/>
    </source>
</evidence>
<evidence type="ECO:0000256" key="8">
    <source>
        <dbReference type="ARBA" id="ARBA00023102"/>
    </source>
</evidence>
<feature type="active site" evidence="12 13">
    <location>
        <position position="179"/>
    </location>
</feature>
<dbReference type="GO" id="GO:0000107">
    <property type="term" value="F:imidazoleglycerol-phosphate synthase activity"/>
    <property type="evidence" value="ECO:0007669"/>
    <property type="project" value="UniProtKB-UniRule"/>
</dbReference>
<dbReference type="EC" id="4.3.2.10" evidence="12"/>
<name>A0A918KDH3_9PROT</name>
<feature type="active site" description="Nucleophile" evidence="12 13">
    <location>
        <position position="77"/>
    </location>
</feature>
<dbReference type="InterPro" id="IPR017926">
    <property type="entry name" value="GATASE"/>
</dbReference>
<dbReference type="NCBIfam" id="TIGR01855">
    <property type="entry name" value="IMP_synth_hisH"/>
    <property type="match status" value="1"/>
</dbReference>
<dbReference type="InterPro" id="IPR029062">
    <property type="entry name" value="Class_I_gatase-like"/>
</dbReference>
<protein>
    <recommendedName>
        <fullName evidence="12">Imidazole glycerol phosphate synthase subunit HisH</fullName>
        <ecNumber evidence="12">4.3.2.10</ecNumber>
    </recommendedName>
    <alternativeName>
        <fullName evidence="12">IGP synthase glutaminase subunit</fullName>
        <ecNumber evidence="12">3.5.1.2</ecNumber>
    </alternativeName>
    <alternativeName>
        <fullName evidence="12">IGP synthase subunit HisH</fullName>
    </alternativeName>
    <alternativeName>
        <fullName evidence="12">ImGP synthase subunit HisH</fullName>
        <shortName evidence="12">IGPS subunit HisH</shortName>
    </alternativeName>
</protein>
<keyword evidence="5 12" id="KW-0028">Amino-acid biosynthesis</keyword>
<evidence type="ECO:0000259" key="14">
    <source>
        <dbReference type="Pfam" id="PF00117"/>
    </source>
</evidence>
<dbReference type="FunFam" id="3.40.50.880:FF:000009">
    <property type="entry name" value="Imidazole glycerol phosphate synthase subunit HisH"/>
    <property type="match status" value="1"/>
</dbReference>
<evidence type="ECO:0000313" key="15">
    <source>
        <dbReference type="EMBL" id="GGX58967.1"/>
    </source>
</evidence>
<proteinExistence type="inferred from homology"/>
<dbReference type="EMBL" id="BMYV01000001">
    <property type="protein sequence ID" value="GGX58967.1"/>
    <property type="molecule type" value="Genomic_DNA"/>
</dbReference>